<dbReference type="EMBL" id="JAPWIS010000016">
    <property type="protein sequence ID" value="MCZ4587520.1"/>
    <property type="molecule type" value="Genomic_DNA"/>
</dbReference>
<reference evidence="3" key="1">
    <citation type="submission" date="2022-12" db="EMBL/GenBank/DDBJ databases">
        <authorList>
            <person name="Krivoruchko A.V."/>
            <person name="Elkin A."/>
        </authorList>
    </citation>
    <scope>NUCLEOTIDE SEQUENCE</scope>
    <source>
        <strain evidence="3">IEGM 249</strain>
    </source>
</reference>
<dbReference type="EMBL" id="CP130953">
    <property type="protein sequence ID" value="WLF50907.1"/>
    <property type="molecule type" value="Genomic_DNA"/>
</dbReference>
<dbReference type="Proteomes" id="UP001066327">
    <property type="component" value="Unassembled WGS sequence"/>
</dbReference>
<reference evidence="4" key="2">
    <citation type="submission" date="2023-07" db="EMBL/GenBank/DDBJ databases">
        <title>Genomic analysis of Rhodococcus opacus VOC-14 with glycol ethers degradation activity.</title>
        <authorList>
            <person name="Narkevich D.A."/>
            <person name="Hlushen A.M."/>
            <person name="Akhremchuk A.E."/>
            <person name="Sikolenko M.A."/>
            <person name="Valentovich L.N."/>
        </authorList>
    </citation>
    <scope>NUCLEOTIDE SEQUENCE</scope>
    <source>
        <strain evidence="4">VOC-14</strain>
    </source>
</reference>
<accession>A0AAX3YN03</accession>
<dbReference type="CDD" id="cd03801">
    <property type="entry name" value="GT4_PimA-like"/>
    <property type="match status" value="1"/>
</dbReference>
<dbReference type="GO" id="GO:0016757">
    <property type="term" value="F:glycosyltransferase activity"/>
    <property type="evidence" value="ECO:0007669"/>
    <property type="project" value="UniProtKB-KW"/>
</dbReference>
<dbReference type="RefSeq" id="WP_269591880.1">
    <property type="nucleotide sequence ID" value="NZ_CP130953.1"/>
</dbReference>
<dbReference type="InterPro" id="IPR001296">
    <property type="entry name" value="Glyco_trans_1"/>
</dbReference>
<keyword evidence="4" id="KW-0328">Glycosyltransferase</keyword>
<protein>
    <submittedName>
        <fullName evidence="4">Glycosyltransferase family 4 protein</fullName>
        <ecNumber evidence="4">2.4.-.-</ecNumber>
    </submittedName>
</protein>
<keyword evidence="5" id="KW-1185">Reference proteome</keyword>
<dbReference type="Pfam" id="PF00534">
    <property type="entry name" value="Glycos_transf_1"/>
    <property type="match status" value="1"/>
</dbReference>
<gene>
    <name evidence="3" type="ORF">O4328_28190</name>
    <name evidence="4" type="ORF">Q5707_08955</name>
</gene>
<dbReference type="InterPro" id="IPR050194">
    <property type="entry name" value="Glycosyltransferase_grp1"/>
</dbReference>
<name>A0AAX3YN03_RHOOP</name>
<dbReference type="AlphaFoldDB" id="A0AAX3YN03"/>
<dbReference type="PANTHER" id="PTHR45947:SF3">
    <property type="entry name" value="SULFOQUINOVOSYL TRANSFERASE SQD2"/>
    <property type="match status" value="1"/>
</dbReference>
<dbReference type="Gene3D" id="3.40.50.2000">
    <property type="entry name" value="Glycogen Phosphorylase B"/>
    <property type="match status" value="2"/>
</dbReference>
<dbReference type="Proteomes" id="UP001231166">
    <property type="component" value="Chromosome"/>
</dbReference>
<feature type="domain" description="Glycosyl transferase family 1" evidence="2">
    <location>
        <begin position="164"/>
        <end position="326"/>
    </location>
</feature>
<organism evidence="4 6">
    <name type="scientific">Rhodococcus opacus</name>
    <name type="common">Nocardia opaca</name>
    <dbReference type="NCBI Taxonomy" id="37919"/>
    <lineage>
        <taxon>Bacteria</taxon>
        <taxon>Bacillati</taxon>
        <taxon>Actinomycetota</taxon>
        <taxon>Actinomycetes</taxon>
        <taxon>Mycobacteriales</taxon>
        <taxon>Nocardiaceae</taxon>
        <taxon>Rhodococcus</taxon>
    </lineage>
</organism>
<proteinExistence type="predicted"/>
<evidence type="ECO:0000313" key="5">
    <source>
        <dbReference type="Proteomes" id="UP001066327"/>
    </source>
</evidence>
<keyword evidence="1 4" id="KW-0808">Transferase</keyword>
<evidence type="ECO:0000313" key="6">
    <source>
        <dbReference type="Proteomes" id="UP001231166"/>
    </source>
</evidence>
<evidence type="ECO:0000313" key="3">
    <source>
        <dbReference type="EMBL" id="MCZ4587520.1"/>
    </source>
</evidence>
<evidence type="ECO:0000256" key="1">
    <source>
        <dbReference type="ARBA" id="ARBA00022679"/>
    </source>
</evidence>
<dbReference type="EC" id="2.4.-.-" evidence="4"/>
<dbReference type="PANTHER" id="PTHR45947">
    <property type="entry name" value="SULFOQUINOVOSYL TRANSFERASE SQD2"/>
    <property type="match status" value="1"/>
</dbReference>
<evidence type="ECO:0000259" key="2">
    <source>
        <dbReference type="Pfam" id="PF00534"/>
    </source>
</evidence>
<dbReference type="SUPFAM" id="SSF53756">
    <property type="entry name" value="UDP-Glycosyltransferase/glycogen phosphorylase"/>
    <property type="match status" value="1"/>
</dbReference>
<sequence>MEASGNFRFVRYFIAAFILFLLRIRGVFRLSVGYCESGKGILRWIFTVWHAIRLSAHVLASRKSPHLHAHFLGRTFEVVCFVKCILGSGIIVTATGHAGDVSNPESLRRLRALCKYSDGVVCASTFVGTSLEEAVGVRPLGTVHCGVSIPDVPDRIGCSSAARPLRILSVGRMIEKKGFDDCVAALSLLAQDAINIEWTFVGDGPVLKSLICSASQLPSHVEASFPGYLPNSAILDLMEQWADVFVLTPKPSANGDIDGIPVVLMEALSFGLPVVSSSIAGIPELVRHGATGLLVPPGEPTAVAVAIKRLAEDGVLAASLGRAGRELVSDEFSSLGEAEKMVRVFEFEVA</sequence>
<evidence type="ECO:0000313" key="4">
    <source>
        <dbReference type="EMBL" id="WLF50907.1"/>
    </source>
</evidence>